<reference evidence="1" key="1">
    <citation type="submission" date="2022-11" db="EMBL/GenBank/DDBJ databases">
        <title>Isolation and characterization of PLA-degrading bacterium Massilia sp. from Antarctic soil.</title>
        <authorList>
            <person name="Sato K."/>
            <person name="Gomez-Fuentes C."/>
            <person name="Ahmad S.A."/>
            <person name="Zulkharnain A."/>
        </authorList>
    </citation>
    <scope>NUCLEOTIDE SEQUENCE</scope>
    <source>
        <strain evidence="1">N-3</strain>
    </source>
</reference>
<dbReference type="Proteomes" id="UP001163336">
    <property type="component" value="Chromosome"/>
</dbReference>
<protein>
    <submittedName>
        <fullName evidence="1">Uncharacterized protein</fullName>
    </submittedName>
</protein>
<keyword evidence="2" id="KW-1185">Reference proteome</keyword>
<sequence length="59" mass="6985">MVERIGRIGFREVQIARFYGHGYFRKIPSVRAIDDMVSRVAMRKGNHAYTSYAYTMVRR</sequence>
<proteinExistence type="predicted"/>
<evidence type="ECO:0000313" key="2">
    <source>
        <dbReference type="Proteomes" id="UP001163336"/>
    </source>
</evidence>
<gene>
    <name evidence="1" type="ORF">MasN3_30420</name>
</gene>
<dbReference type="EMBL" id="AP026966">
    <property type="protein sequence ID" value="BDT59548.1"/>
    <property type="molecule type" value="Genomic_DNA"/>
</dbReference>
<accession>A0ABN6TBC1</accession>
<evidence type="ECO:0000313" key="1">
    <source>
        <dbReference type="EMBL" id="BDT59548.1"/>
    </source>
</evidence>
<name>A0ABN6TBC1_9BURK</name>
<organism evidence="1 2">
    <name type="scientific">Massilia varians</name>
    <dbReference type="NCBI Taxonomy" id="457921"/>
    <lineage>
        <taxon>Bacteria</taxon>
        <taxon>Pseudomonadati</taxon>
        <taxon>Pseudomonadota</taxon>
        <taxon>Betaproteobacteria</taxon>
        <taxon>Burkholderiales</taxon>
        <taxon>Oxalobacteraceae</taxon>
        <taxon>Telluria group</taxon>
        <taxon>Massilia</taxon>
    </lineage>
</organism>